<accession>A0A7R8VHI6</accession>
<reference evidence="2" key="1">
    <citation type="submission" date="2020-11" db="EMBL/GenBank/DDBJ databases">
        <authorList>
            <person name="Tran Van P."/>
        </authorList>
    </citation>
    <scope>NUCLEOTIDE SEQUENCE</scope>
</reference>
<gene>
    <name evidence="2" type="ORF">TDIB3V08_LOCUS5007</name>
</gene>
<name>A0A7R8VHI6_TIMDO</name>
<dbReference type="EMBL" id="OA566336">
    <property type="protein sequence ID" value="CAD7198729.1"/>
    <property type="molecule type" value="Genomic_DNA"/>
</dbReference>
<protein>
    <submittedName>
        <fullName evidence="2">Uncharacterized protein</fullName>
    </submittedName>
</protein>
<sequence>MPYSCSPTCRTPDLPSWPSPSGPAPTGSPSATPVERPGRTPADKTPTLHQLSYPAQQPVIDREEPHPIYDDAGYEGELRLQATSPVPEECQDVGAELSRHALLYRPVVETQLLGALEQQEVVLGQARSRYTSSEPDDAIPHLGPRLVGSGLLHGALDKVQSEHVVVVHVVDCACVDHVTLTLLGTVLTGEDRRQTYVPLPERHKVHNDVSGRVLLYRWVQLLRDECNTVRAQCLVEYSHVHRGLQQRARQWVDATSMD</sequence>
<proteinExistence type="predicted"/>
<evidence type="ECO:0000256" key="1">
    <source>
        <dbReference type="SAM" id="MobiDB-lite"/>
    </source>
</evidence>
<feature type="compositionally biased region" description="Low complexity" evidence="1">
    <location>
        <begin position="24"/>
        <end position="33"/>
    </location>
</feature>
<organism evidence="2">
    <name type="scientific">Timema douglasi</name>
    <name type="common">Walking stick</name>
    <dbReference type="NCBI Taxonomy" id="61478"/>
    <lineage>
        <taxon>Eukaryota</taxon>
        <taxon>Metazoa</taxon>
        <taxon>Ecdysozoa</taxon>
        <taxon>Arthropoda</taxon>
        <taxon>Hexapoda</taxon>
        <taxon>Insecta</taxon>
        <taxon>Pterygota</taxon>
        <taxon>Neoptera</taxon>
        <taxon>Polyneoptera</taxon>
        <taxon>Phasmatodea</taxon>
        <taxon>Timematodea</taxon>
        <taxon>Timematoidea</taxon>
        <taxon>Timematidae</taxon>
        <taxon>Timema</taxon>
    </lineage>
</organism>
<dbReference type="AlphaFoldDB" id="A0A7R8VHI6"/>
<feature type="region of interest" description="Disordered" evidence="1">
    <location>
        <begin position="1"/>
        <end position="55"/>
    </location>
</feature>
<evidence type="ECO:0000313" key="2">
    <source>
        <dbReference type="EMBL" id="CAD7198729.1"/>
    </source>
</evidence>